<evidence type="ECO:0000313" key="1">
    <source>
        <dbReference type="EMBL" id="RBO84809.1"/>
    </source>
</evidence>
<dbReference type="Proteomes" id="UP000252086">
    <property type="component" value="Unassembled WGS sequence"/>
</dbReference>
<sequence>MSHHKCLLFFEIRVSTHGIRSFADLEVVAVNALGVLCELSPLK</sequence>
<evidence type="ECO:0000313" key="2">
    <source>
        <dbReference type="Proteomes" id="UP000252086"/>
    </source>
</evidence>
<comment type="caution">
    <text evidence="1">The sequence shown here is derived from an EMBL/GenBank/DDBJ whole genome shotgun (WGS) entry which is preliminary data.</text>
</comment>
<dbReference type="AlphaFoldDB" id="A0A366D5K6"/>
<organism evidence="1 2">
    <name type="scientific">Marinomonas aquiplantarum</name>
    <dbReference type="NCBI Taxonomy" id="491951"/>
    <lineage>
        <taxon>Bacteria</taxon>
        <taxon>Pseudomonadati</taxon>
        <taxon>Pseudomonadota</taxon>
        <taxon>Gammaproteobacteria</taxon>
        <taxon>Oceanospirillales</taxon>
        <taxon>Oceanospirillaceae</taxon>
        <taxon>Marinomonas</taxon>
    </lineage>
</organism>
<accession>A0A366D5K6</accession>
<dbReference type="EMBL" id="QNRF01000002">
    <property type="protein sequence ID" value="RBO84809.1"/>
    <property type="molecule type" value="Genomic_DNA"/>
</dbReference>
<dbReference type="RefSeq" id="WP_281269728.1">
    <property type="nucleotide sequence ID" value="NZ_QNRF01000002.1"/>
</dbReference>
<protein>
    <submittedName>
        <fullName evidence="1">Uncharacterized protein</fullName>
    </submittedName>
</protein>
<reference evidence="1 2" key="1">
    <citation type="submission" date="2018-06" db="EMBL/GenBank/DDBJ databases">
        <title>Genomic Encyclopedia of Type Strains, Phase III (KMG-III): the genomes of soil and plant-associated and newly described type strains.</title>
        <authorList>
            <person name="Whitman W."/>
        </authorList>
    </citation>
    <scope>NUCLEOTIDE SEQUENCE [LARGE SCALE GENOMIC DNA]</scope>
    <source>
        <strain evidence="1 2">CECT 7732</strain>
    </source>
</reference>
<proteinExistence type="predicted"/>
<gene>
    <name evidence="1" type="ORF">DFP76_102207</name>
</gene>
<keyword evidence="2" id="KW-1185">Reference proteome</keyword>
<name>A0A366D5K6_9GAMM</name>